<dbReference type="InterPro" id="IPR036661">
    <property type="entry name" value="Luciferase-like_sf"/>
</dbReference>
<reference evidence="6" key="1">
    <citation type="journal article" date="2023" name="Phytobiomes J">
        <title>Deciphering the key players within the bacterial microbiota associated with aerial crown gall tumors on rhododendron: Insights into the gallobiome.</title>
        <authorList>
            <person name="Kuzmanovic N."/>
            <person name="Nesme J."/>
            <person name="Wolf J."/>
            <person name="Neumann-Schaal M."/>
            <person name="Petersen J."/>
            <person name="Fernandez-Gnecco G."/>
            <person name="Sproeer C."/>
            <person name="Bunk B."/>
            <person name="Overmann J."/>
            <person name="Sorensen S.J."/>
            <person name="Idczak E."/>
            <person name="Smalla K."/>
        </authorList>
    </citation>
    <scope>NUCLEOTIDE SEQUENCE</scope>
    <source>
        <strain evidence="6">Rho-11.1</strain>
    </source>
</reference>
<dbReference type="RefSeq" id="WP_320203653.1">
    <property type="nucleotide sequence ID" value="NZ_CP192785.1"/>
</dbReference>
<dbReference type="GO" id="GO:0008726">
    <property type="term" value="F:alkanesulfonate monooxygenase activity"/>
    <property type="evidence" value="ECO:0007669"/>
    <property type="project" value="TreeGrafter"/>
</dbReference>
<dbReference type="PANTHER" id="PTHR42847:SF4">
    <property type="entry name" value="ALKANESULFONATE MONOOXYGENASE-RELATED"/>
    <property type="match status" value="1"/>
</dbReference>
<evidence type="ECO:0000256" key="4">
    <source>
        <dbReference type="ARBA" id="ARBA00023033"/>
    </source>
</evidence>
<dbReference type="EMBL" id="JAVRAF010000021">
    <property type="protein sequence ID" value="MDX8305531.1"/>
    <property type="molecule type" value="Genomic_DNA"/>
</dbReference>
<dbReference type="PANTHER" id="PTHR42847">
    <property type="entry name" value="ALKANESULFONATE MONOOXYGENASE"/>
    <property type="match status" value="1"/>
</dbReference>
<dbReference type="InterPro" id="IPR050172">
    <property type="entry name" value="SsuD_RutA_monooxygenase"/>
</dbReference>
<comment type="caution">
    <text evidence="6">The sequence shown here is derived from an EMBL/GenBank/DDBJ whole genome shotgun (WGS) entry which is preliminary data.</text>
</comment>
<proteinExistence type="predicted"/>
<dbReference type="GO" id="GO:0046306">
    <property type="term" value="P:alkanesulfonate catabolic process"/>
    <property type="evidence" value="ECO:0007669"/>
    <property type="project" value="TreeGrafter"/>
</dbReference>
<dbReference type="SUPFAM" id="SSF51679">
    <property type="entry name" value="Bacterial luciferase-like"/>
    <property type="match status" value="1"/>
</dbReference>
<dbReference type="InterPro" id="IPR011251">
    <property type="entry name" value="Luciferase-like_dom"/>
</dbReference>
<keyword evidence="1" id="KW-0285">Flavoprotein</keyword>
<evidence type="ECO:0000313" key="6">
    <source>
        <dbReference type="EMBL" id="MDX8305531.1"/>
    </source>
</evidence>
<keyword evidence="2" id="KW-0288">FMN</keyword>
<dbReference type="AlphaFoldDB" id="A0AAW9FQU2"/>
<gene>
    <name evidence="6" type="ORF">RMR22_25155</name>
</gene>
<protein>
    <submittedName>
        <fullName evidence="6">LLM class flavin-dependent oxidoreductase</fullName>
    </submittedName>
</protein>
<keyword evidence="4" id="KW-0503">Monooxygenase</keyword>
<organism evidence="6">
    <name type="scientific">Agrobacterium rosae</name>
    <dbReference type="NCBI Taxonomy" id="1972867"/>
    <lineage>
        <taxon>Bacteria</taxon>
        <taxon>Pseudomonadati</taxon>
        <taxon>Pseudomonadota</taxon>
        <taxon>Alphaproteobacteria</taxon>
        <taxon>Hyphomicrobiales</taxon>
        <taxon>Rhizobiaceae</taxon>
        <taxon>Rhizobium/Agrobacterium group</taxon>
        <taxon>Agrobacterium</taxon>
    </lineage>
</organism>
<name>A0AAW9FQU2_9HYPH</name>
<sequence>MIPIYTTCPPSSAFQGKDYLAHVGEVARWSEQQGATGMLIYTDNSLVDPWCVAQAALTETDRLLPLIAVQPIYAPPFSVAKRIASLAHLYGRAIALNMVAGGFVKDLATLGDKTAHDDRYERLLEYTQLIKALLLNETVTFEGRYFTLSDTRLLPQMPSELLPKIFVSGSSSAGANVAASLEAIAVNYPPAPDAITAAAAPGSFARVGIIAADTDAEAWARAHHRFPPSRRGEMTHRMATAVSDSVWHKTLSAIAENQPTPVGAYWLHPLKTYRTFCPYLVGSHQTVGATLAQYRAAGFDGFILDVPQTEDDLVHAMEAFRLSDRRSAIADSQNAPLNVGPADV</sequence>
<evidence type="ECO:0000256" key="3">
    <source>
        <dbReference type="ARBA" id="ARBA00023002"/>
    </source>
</evidence>
<feature type="domain" description="Luciferase-like" evidence="5">
    <location>
        <begin position="18"/>
        <end position="300"/>
    </location>
</feature>
<evidence type="ECO:0000256" key="1">
    <source>
        <dbReference type="ARBA" id="ARBA00022630"/>
    </source>
</evidence>
<dbReference type="Pfam" id="PF00296">
    <property type="entry name" value="Bac_luciferase"/>
    <property type="match status" value="1"/>
</dbReference>
<accession>A0AAW9FQU2</accession>
<evidence type="ECO:0000256" key="2">
    <source>
        <dbReference type="ARBA" id="ARBA00022643"/>
    </source>
</evidence>
<keyword evidence="3" id="KW-0560">Oxidoreductase</keyword>
<evidence type="ECO:0000259" key="5">
    <source>
        <dbReference type="Pfam" id="PF00296"/>
    </source>
</evidence>
<dbReference type="Gene3D" id="3.20.20.30">
    <property type="entry name" value="Luciferase-like domain"/>
    <property type="match status" value="1"/>
</dbReference>